<reference evidence="1 2" key="1">
    <citation type="journal article" date="2012" name="J. Bacteriol.">
        <title>Genome Sequence of the Halotolerant Bacterium Imtechella halotolerans K1T.</title>
        <authorList>
            <person name="Kumar S."/>
            <person name="Vikram S."/>
            <person name="Subramanian S."/>
            <person name="Raghava G.P."/>
            <person name="Pinnaka A.K."/>
        </authorList>
    </citation>
    <scope>NUCLEOTIDE SEQUENCE [LARGE SCALE GENOMIC DNA]</scope>
    <source>
        <strain evidence="1 2">K1</strain>
    </source>
</reference>
<dbReference type="eggNOG" id="ENOG5032QU7">
    <property type="taxonomic scope" value="Bacteria"/>
</dbReference>
<organism evidence="1 2">
    <name type="scientific">Imtechella halotolerans K1</name>
    <dbReference type="NCBI Taxonomy" id="946077"/>
    <lineage>
        <taxon>Bacteria</taxon>
        <taxon>Pseudomonadati</taxon>
        <taxon>Bacteroidota</taxon>
        <taxon>Flavobacteriia</taxon>
        <taxon>Flavobacteriales</taxon>
        <taxon>Flavobacteriaceae</taxon>
        <taxon>Imtechella</taxon>
    </lineage>
</organism>
<dbReference type="AlphaFoldDB" id="I0W6Y0"/>
<accession>I0W6Y0</accession>
<evidence type="ECO:0000313" key="2">
    <source>
        <dbReference type="Proteomes" id="UP000005938"/>
    </source>
</evidence>
<dbReference type="Proteomes" id="UP000005938">
    <property type="component" value="Unassembled WGS sequence"/>
</dbReference>
<keyword evidence="2" id="KW-1185">Reference proteome</keyword>
<dbReference type="EMBL" id="AJJU01000037">
    <property type="protein sequence ID" value="EID72146.1"/>
    <property type="molecule type" value="Genomic_DNA"/>
</dbReference>
<proteinExistence type="predicted"/>
<protein>
    <submittedName>
        <fullName evidence="1">Uncharacterized protein</fullName>
    </submittedName>
</protein>
<sequence length="325" mass="35581">MKMMNTKTFIIAALFIGILKVDAQILGEFKPGKAGPKSLERPKFDNKNVYIADFAVHYQVYSEESAAKKGGQGIFGAVMGSAKASLAVGLDISQQTLQNITNEAYEKFVLELKDNGFTVLDGEQANNTEFYKGHKYSTNLSMTPSSTMEGAVTVHPQNVGFFYSEKGLNANTTKLSKELNDAAVVRIDLYIVFVETKGSNKSGIGANVVAKTNLVLSDNNTIAHFIVGRNKIGGSPLGEYQGVLKKELDIDGVIKEEKITNYVASDYDNWGTSTAFGTVYSANNKSVSKAAIVPTDEEKYQQGVELAIYTFLSHHIREFKAKFFE</sequence>
<comment type="caution">
    <text evidence="1">The sequence shown here is derived from an EMBL/GenBank/DDBJ whole genome shotgun (WGS) entry which is preliminary data.</text>
</comment>
<gene>
    <name evidence="1" type="ORF">W5A_11601</name>
</gene>
<evidence type="ECO:0000313" key="1">
    <source>
        <dbReference type="EMBL" id="EID72146.1"/>
    </source>
</evidence>
<name>I0W6Y0_9FLAO</name>